<dbReference type="Proteomes" id="UP000789647">
    <property type="component" value="Chromosome"/>
</dbReference>
<name>A0AAD1TVC9_CITFR</name>
<evidence type="ECO:0000313" key="1">
    <source>
        <dbReference type="EMBL" id="CAH6588177.1"/>
    </source>
</evidence>
<dbReference type="AlphaFoldDB" id="A0AAD1TVC9"/>
<protein>
    <submittedName>
        <fullName evidence="1">Uncharacterized protein</fullName>
    </submittedName>
</protein>
<organism evidence="1 2">
    <name type="scientific">Citrobacter freundii</name>
    <dbReference type="NCBI Taxonomy" id="546"/>
    <lineage>
        <taxon>Bacteria</taxon>
        <taxon>Pseudomonadati</taxon>
        <taxon>Pseudomonadota</taxon>
        <taxon>Gammaproteobacteria</taxon>
        <taxon>Enterobacterales</taxon>
        <taxon>Enterobacteriaceae</taxon>
        <taxon>Citrobacter</taxon>
        <taxon>Citrobacter freundii complex</taxon>
    </lineage>
</organism>
<reference evidence="1" key="1">
    <citation type="submission" date="2022-05" db="EMBL/GenBank/DDBJ databases">
        <authorList>
            <person name="Alioto T."/>
            <person name="Alioto T."/>
            <person name="Gomez Garrido J."/>
        </authorList>
    </citation>
    <scope>NUCLEOTIDE SEQUENCE</scope>
    <source>
        <strain evidence="1">112</strain>
    </source>
</reference>
<gene>
    <name evidence="1" type="ORF">AI2935V1_2342</name>
</gene>
<proteinExistence type="predicted"/>
<sequence length="39" mass="4501">MKLVHPPCAVSATISARFIRIYLNYTDARPFQTRSLSLY</sequence>
<accession>A0AAD1TVC9</accession>
<dbReference type="EMBL" id="OW995941">
    <property type="protein sequence ID" value="CAH6588177.1"/>
    <property type="molecule type" value="Genomic_DNA"/>
</dbReference>
<evidence type="ECO:0000313" key="2">
    <source>
        <dbReference type="Proteomes" id="UP000789647"/>
    </source>
</evidence>